<evidence type="ECO:0000256" key="1">
    <source>
        <dbReference type="SAM" id="MobiDB-lite"/>
    </source>
</evidence>
<dbReference type="EMBL" id="JBHUCX010000028">
    <property type="protein sequence ID" value="MFD1675439.1"/>
    <property type="molecule type" value="Genomic_DNA"/>
</dbReference>
<protein>
    <submittedName>
        <fullName evidence="2">Recombinase RecT</fullName>
    </submittedName>
</protein>
<keyword evidence="3" id="KW-1185">Reference proteome</keyword>
<dbReference type="Pfam" id="PF03837">
    <property type="entry name" value="RecT"/>
    <property type="match status" value="1"/>
</dbReference>
<comment type="caution">
    <text evidence="2">The sequence shown here is derived from an EMBL/GenBank/DDBJ whole genome shotgun (WGS) entry which is preliminary data.</text>
</comment>
<organism evidence="2 3">
    <name type="scientific">Alicyclobacillus fodiniaquatilis</name>
    <dbReference type="NCBI Taxonomy" id="1661150"/>
    <lineage>
        <taxon>Bacteria</taxon>
        <taxon>Bacillati</taxon>
        <taxon>Bacillota</taxon>
        <taxon>Bacilli</taxon>
        <taxon>Bacillales</taxon>
        <taxon>Alicyclobacillaceae</taxon>
        <taxon>Alicyclobacillus</taxon>
    </lineage>
</organism>
<feature type="compositionally biased region" description="Basic and acidic residues" evidence="1">
    <location>
        <begin position="273"/>
        <end position="301"/>
    </location>
</feature>
<name>A0ABW4JHP5_9BACL</name>
<accession>A0ABW4JHP5</accession>
<reference evidence="3" key="1">
    <citation type="journal article" date="2019" name="Int. J. Syst. Evol. Microbiol.">
        <title>The Global Catalogue of Microorganisms (GCM) 10K type strain sequencing project: providing services to taxonomists for standard genome sequencing and annotation.</title>
        <authorList>
            <consortium name="The Broad Institute Genomics Platform"/>
            <consortium name="The Broad Institute Genome Sequencing Center for Infectious Disease"/>
            <person name="Wu L."/>
            <person name="Ma J."/>
        </authorList>
    </citation>
    <scope>NUCLEOTIDE SEQUENCE [LARGE SCALE GENOMIC DNA]</scope>
    <source>
        <strain evidence="3">CGMCC 1.12286</strain>
    </source>
</reference>
<feature type="region of interest" description="Disordered" evidence="1">
    <location>
        <begin position="251"/>
        <end position="301"/>
    </location>
</feature>
<dbReference type="Proteomes" id="UP001597079">
    <property type="component" value="Unassembled WGS sequence"/>
</dbReference>
<dbReference type="InterPro" id="IPR018330">
    <property type="entry name" value="RecT_fam"/>
</dbReference>
<dbReference type="RefSeq" id="WP_377943310.1">
    <property type="nucleotide sequence ID" value="NZ_JBHUCX010000028.1"/>
</dbReference>
<proteinExistence type="predicted"/>
<evidence type="ECO:0000313" key="3">
    <source>
        <dbReference type="Proteomes" id="UP001597079"/>
    </source>
</evidence>
<evidence type="ECO:0000313" key="2">
    <source>
        <dbReference type="EMBL" id="MFD1675439.1"/>
    </source>
</evidence>
<gene>
    <name evidence="2" type="ORF">ACFSB2_12115</name>
</gene>
<sequence>MAETALAITKKDTVDVVASKIRQFQERGEIHFPPNYSPENAMKSAWLNLQAITTGKADGYKPVLQVCTKDSIANALLDMVVQGLNPAKKQCYFIAYGKQLVCQRSYFGTMAVTKNNTNAKEIFAEVVYEDDDFEFQIRRGRKQVTKHVQTMESLNKAVIIGAYCTIVMDDDTEFTDFMTVSEIRQAWKQSKNNPDSEGSVHNKFPAEMAKKTVINRACKALLNSSDDSGLVMQHVRRNDDIIDEVEMEAEIAENANQQPIDVDYQYSEDTTEREEPKKEPTKEVHDTPESKLERQLEEAPF</sequence>